<comment type="caution">
    <text evidence="2">The sequence shown here is derived from an EMBL/GenBank/DDBJ whole genome shotgun (WGS) entry which is preliminary data.</text>
</comment>
<evidence type="ECO:0000313" key="2">
    <source>
        <dbReference type="EMBL" id="CAE8692805.1"/>
    </source>
</evidence>
<dbReference type="EMBL" id="CAJNNW010027716">
    <property type="protein sequence ID" value="CAE8692805.1"/>
    <property type="molecule type" value="Genomic_DNA"/>
</dbReference>
<feature type="non-terminal residue" evidence="2">
    <location>
        <position position="1"/>
    </location>
</feature>
<proteinExistence type="predicted"/>
<dbReference type="AlphaFoldDB" id="A0A813K306"/>
<organism evidence="2 3">
    <name type="scientific">Polarella glacialis</name>
    <name type="common">Dinoflagellate</name>
    <dbReference type="NCBI Taxonomy" id="89957"/>
    <lineage>
        <taxon>Eukaryota</taxon>
        <taxon>Sar</taxon>
        <taxon>Alveolata</taxon>
        <taxon>Dinophyceae</taxon>
        <taxon>Suessiales</taxon>
        <taxon>Suessiaceae</taxon>
        <taxon>Polarella</taxon>
    </lineage>
</organism>
<evidence type="ECO:0000256" key="1">
    <source>
        <dbReference type="SAM" id="MobiDB-lite"/>
    </source>
</evidence>
<feature type="compositionally biased region" description="Low complexity" evidence="1">
    <location>
        <begin position="194"/>
        <end position="218"/>
    </location>
</feature>
<evidence type="ECO:0000313" key="3">
    <source>
        <dbReference type="Proteomes" id="UP000626109"/>
    </source>
</evidence>
<accession>A0A813K306</accession>
<feature type="region of interest" description="Disordered" evidence="1">
    <location>
        <begin position="194"/>
        <end position="231"/>
    </location>
</feature>
<gene>
    <name evidence="2" type="ORF">PGLA2088_LOCUS28049</name>
</gene>
<sequence length="659" mass="71065">MLGPWLFVGASVERELDDVSSIWAAGRVVAVDPVMGTADIEYEDGLTESSVLASELRPRMDQSMAAEIAEPLGPETLERLGRFDFEPANRPRTEAPTVTGSPGSSVGGLTAKIAALRAQTASLVDHVGGLRREHSSQLVVRDALLDDSLQAAQAFHETQMKAGACVADIRGLVDGLGEFQNLVAGLGDLAPASSLSGASSSGESGQVEPSGGESSSSSLPRLEETRETPASHLVEAWRPSLGDGRKATCAVCSTLRLTGYPWPGVLHTAVAWADHHLTLGFGPIFLFLDEPDPEKESALRTALGPRVGNDAVELIERAEMEAAWQEAGQLWDELGSEVGHEVTAKQILNCASARSRCQAAHRQVDWLLCNLDLDEAMFFFGPDAQSHFGAAPEDAWQIVYLNHEAVTAEGEPHGDTWFGQNNLFKVSPLLKAPFISERFPQGDSEPQLLRPPDGSGDEMLEFWQARNDRLSEQHSFRKRAGGSTSSYFDGYVRGKVAVRLSVFPESRPSIHRWSCPPLGERGSTVCAPGSGGVLHYLNCGGVDWFAAKYGQRLQESQNRLWFHLLAQEKARAGGDALQELYDEVRSVPREALESQLAAGFLVSLSAAEAANPDSESACRSCFSGFWGWALVALDAADVFVHVPLWTEPTLEVPALAAET</sequence>
<protein>
    <submittedName>
        <fullName evidence="2">Uncharacterized protein</fullName>
    </submittedName>
</protein>
<dbReference type="Proteomes" id="UP000626109">
    <property type="component" value="Unassembled WGS sequence"/>
</dbReference>
<name>A0A813K306_POLGL</name>
<reference evidence="2" key="1">
    <citation type="submission" date="2021-02" db="EMBL/GenBank/DDBJ databases">
        <authorList>
            <person name="Dougan E. K."/>
            <person name="Rhodes N."/>
            <person name="Thang M."/>
            <person name="Chan C."/>
        </authorList>
    </citation>
    <scope>NUCLEOTIDE SEQUENCE</scope>
</reference>